<dbReference type="SUPFAM" id="SSF54106">
    <property type="entry name" value="LysM domain"/>
    <property type="match status" value="1"/>
</dbReference>
<dbReference type="AlphaFoldDB" id="A0A6I4I621"/>
<dbReference type="EMBL" id="WQLA01000002">
    <property type="protein sequence ID" value="MVN90570.1"/>
    <property type="molecule type" value="Genomic_DNA"/>
</dbReference>
<accession>A0A6I4I621</accession>
<evidence type="ECO:0000256" key="5">
    <source>
        <dbReference type="SAM" id="MobiDB-lite"/>
    </source>
</evidence>
<dbReference type="PANTHER" id="PTHR33308:SF9">
    <property type="entry name" value="PEPTIDOGLYCAN HYDROLASE FLGJ"/>
    <property type="match status" value="1"/>
</dbReference>
<keyword evidence="8" id="KW-1185">Reference proteome</keyword>
<dbReference type="Gene3D" id="3.10.350.10">
    <property type="entry name" value="LysM domain"/>
    <property type="match status" value="1"/>
</dbReference>
<dbReference type="PANTHER" id="PTHR33308">
    <property type="entry name" value="PEPTIDOGLYCAN HYDROLASE FLGJ"/>
    <property type="match status" value="1"/>
</dbReference>
<gene>
    <name evidence="7" type="ORF">GO816_05465</name>
</gene>
<proteinExistence type="predicted"/>
<keyword evidence="1" id="KW-0929">Antimicrobial</keyword>
<comment type="caution">
    <text evidence="7">The sequence shown here is derived from an EMBL/GenBank/DDBJ whole genome shotgun (WGS) entry which is preliminary data.</text>
</comment>
<name>A0A6I4I621_9SPHI</name>
<dbReference type="Gene3D" id="1.10.530.10">
    <property type="match status" value="1"/>
</dbReference>
<dbReference type="GO" id="GO:0031640">
    <property type="term" value="P:killing of cells of another organism"/>
    <property type="evidence" value="ECO:0007669"/>
    <property type="project" value="UniProtKB-KW"/>
</dbReference>
<evidence type="ECO:0000313" key="7">
    <source>
        <dbReference type="EMBL" id="MVN90570.1"/>
    </source>
</evidence>
<dbReference type="Pfam" id="PF01476">
    <property type="entry name" value="LysM"/>
    <property type="match status" value="1"/>
</dbReference>
<dbReference type="PROSITE" id="PS51782">
    <property type="entry name" value="LYSM"/>
    <property type="match status" value="1"/>
</dbReference>
<dbReference type="InterPro" id="IPR036779">
    <property type="entry name" value="LysM_dom_sf"/>
</dbReference>
<dbReference type="SMART" id="SM00047">
    <property type="entry name" value="LYZ2"/>
    <property type="match status" value="1"/>
</dbReference>
<keyword evidence="3" id="KW-0378">Hydrolase</keyword>
<feature type="domain" description="LysM" evidence="6">
    <location>
        <begin position="245"/>
        <end position="288"/>
    </location>
</feature>
<organism evidence="7 8">
    <name type="scientific">Mucilaginibacter aquatilis</name>
    <dbReference type="NCBI Taxonomy" id="1517760"/>
    <lineage>
        <taxon>Bacteria</taxon>
        <taxon>Pseudomonadati</taxon>
        <taxon>Bacteroidota</taxon>
        <taxon>Sphingobacteriia</taxon>
        <taxon>Sphingobacteriales</taxon>
        <taxon>Sphingobacteriaceae</taxon>
        <taxon>Mucilaginibacter</taxon>
    </lineage>
</organism>
<dbReference type="GO" id="GO:0042742">
    <property type="term" value="P:defense response to bacterium"/>
    <property type="evidence" value="ECO:0007669"/>
    <property type="project" value="UniProtKB-KW"/>
</dbReference>
<evidence type="ECO:0000256" key="3">
    <source>
        <dbReference type="ARBA" id="ARBA00022801"/>
    </source>
</evidence>
<dbReference type="InterPro" id="IPR002901">
    <property type="entry name" value="MGlyc_endo_b_GlcNAc-like_dom"/>
</dbReference>
<dbReference type="Pfam" id="PF01832">
    <property type="entry name" value="Glucosaminidase"/>
    <property type="match status" value="1"/>
</dbReference>
<sequence>MITLLLSACSSRRKTVYTPPRTPGNTTVNKPAPEVKRNPEYKKNNERVQKENQPVASTTTVTSYTVASYIDRFKAIAVKEMNLYGIPASITLAQGLQESGFGNGELARYANNHFGIKCTSDWTGRSYYKDDDKVDDCFRVYSNPEESYRDHSEFLKRKRYAMLFELDKNDYVGWAYGLKQCGYATNPKYPELLINTIKKYGLDQYDRPEGEVQKIRREDRVLAEINQNSANPQKDTIVKAQPVVKVHTVSTGDTLYNISKRYGLTVEELKALNNMNDNNIKIGQQLIIAK</sequence>
<dbReference type="InterPro" id="IPR051056">
    <property type="entry name" value="Glycosyl_Hydrolase_73"/>
</dbReference>
<evidence type="ECO:0000256" key="1">
    <source>
        <dbReference type="ARBA" id="ARBA00022529"/>
    </source>
</evidence>
<dbReference type="SMART" id="SM00257">
    <property type="entry name" value="LysM"/>
    <property type="match status" value="1"/>
</dbReference>
<keyword evidence="2" id="KW-0081">Bacteriolytic enzyme</keyword>
<reference evidence="7 8" key="1">
    <citation type="submission" date="2019-12" db="EMBL/GenBank/DDBJ databases">
        <title>Mucilaginibacter sp. HME9299 genome sequencing and assembly.</title>
        <authorList>
            <person name="Kang H."/>
            <person name="Kim H."/>
            <person name="Joh K."/>
        </authorList>
    </citation>
    <scope>NUCLEOTIDE SEQUENCE [LARGE SCALE GENOMIC DNA]</scope>
    <source>
        <strain evidence="7 8">HME9299</strain>
    </source>
</reference>
<evidence type="ECO:0000256" key="2">
    <source>
        <dbReference type="ARBA" id="ARBA00022638"/>
    </source>
</evidence>
<feature type="region of interest" description="Disordered" evidence="5">
    <location>
        <begin position="14"/>
        <end position="38"/>
    </location>
</feature>
<evidence type="ECO:0000256" key="4">
    <source>
        <dbReference type="ARBA" id="ARBA00032108"/>
    </source>
</evidence>
<dbReference type="InterPro" id="IPR018392">
    <property type="entry name" value="LysM"/>
</dbReference>
<dbReference type="CDD" id="cd00118">
    <property type="entry name" value="LysM"/>
    <property type="match status" value="1"/>
</dbReference>
<protein>
    <recommendedName>
        <fullName evidence="4">Peptidoglycan hydrolase</fullName>
    </recommendedName>
</protein>
<dbReference type="Proteomes" id="UP000434850">
    <property type="component" value="Unassembled WGS sequence"/>
</dbReference>
<evidence type="ECO:0000259" key="6">
    <source>
        <dbReference type="PROSITE" id="PS51782"/>
    </source>
</evidence>
<dbReference type="GO" id="GO:0004040">
    <property type="term" value="F:amidase activity"/>
    <property type="evidence" value="ECO:0007669"/>
    <property type="project" value="InterPro"/>
</dbReference>
<evidence type="ECO:0000313" key="8">
    <source>
        <dbReference type="Proteomes" id="UP000434850"/>
    </source>
</evidence>